<evidence type="ECO:0000259" key="2">
    <source>
        <dbReference type="Pfam" id="PF13393"/>
    </source>
</evidence>
<feature type="binding site" evidence="1">
    <location>
        <position position="114"/>
    </location>
    <ligand>
        <name>L-histidine</name>
        <dbReference type="ChEBI" id="CHEBI:57595"/>
    </ligand>
</feature>
<reference evidence="3" key="2">
    <citation type="submission" date="2013-08" db="EMBL/GenBank/DDBJ databases">
        <title>Draft genome sequence of Anaerofustis stercorihominis (DSM 17244).</title>
        <authorList>
            <person name="Sudarsanam P."/>
            <person name="Ley R."/>
            <person name="Guruge J."/>
            <person name="Turnbaugh P.J."/>
            <person name="Mahowald M."/>
            <person name="Liep D."/>
            <person name="Gordon J."/>
        </authorList>
    </citation>
    <scope>NUCLEOTIDE SEQUENCE</scope>
    <source>
        <strain evidence="3">DSM 17244</strain>
    </source>
</reference>
<proteinExistence type="predicted"/>
<dbReference type="AlphaFoldDB" id="B1CBX6"/>
<dbReference type="GO" id="GO:0016740">
    <property type="term" value="F:transferase activity"/>
    <property type="evidence" value="ECO:0007669"/>
    <property type="project" value="UniProtKB-ARBA"/>
</dbReference>
<feature type="domain" description="Class II Histidinyl-tRNA synthetase (HisRS)-like catalytic core" evidence="2">
    <location>
        <begin position="10"/>
        <end position="304"/>
    </location>
</feature>
<dbReference type="GeneID" id="98000558"/>
<dbReference type="EMBL" id="ABIL02000006">
    <property type="protein sequence ID" value="EDS71773.1"/>
    <property type="molecule type" value="Genomic_DNA"/>
</dbReference>
<dbReference type="PANTHER" id="PTHR11476">
    <property type="entry name" value="HISTIDYL-TRNA SYNTHETASE"/>
    <property type="match status" value="1"/>
</dbReference>
<feature type="binding site" evidence="1">
    <location>
        <position position="97"/>
    </location>
    <ligand>
        <name>L-histidine</name>
        <dbReference type="ChEBI" id="CHEBI:57595"/>
    </ligand>
</feature>
<feature type="binding site" evidence="1">
    <location>
        <position position="110"/>
    </location>
    <ligand>
        <name>L-histidine</name>
        <dbReference type="ChEBI" id="CHEBI:57595"/>
    </ligand>
</feature>
<feature type="binding site" evidence="1">
    <location>
        <begin position="69"/>
        <end position="71"/>
    </location>
    <ligand>
        <name>L-histidine</name>
        <dbReference type="ChEBI" id="CHEBI:57595"/>
    </ligand>
</feature>
<dbReference type="GO" id="GO:0016874">
    <property type="term" value="F:ligase activity"/>
    <property type="evidence" value="ECO:0007669"/>
    <property type="project" value="UniProtKB-KW"/>
</dbReference>
<protein>
    <submittedName>
        <fullName evidence="3">tRNA ligase class II core domain (G, H, P, S and T)</fullName>
    </submittedName>
</protein>
<keyword evidence="3" id="KW-0436">Ligase</keyword>
<dbReference type="PIRSF" id="PIRSF001549">
    <property type="entry name" value="His-tRNA_synth"/>
    <property type="match status" value="1"/>
</dbReference>
<evidence type="ECO:0000313" key="3">
    <source>
        <dbReference type="EMBL" id="EDS71773.1"/>
    </source>
</evidence>
<evidence type="ECO:0000256" key="1">
    <source>
        <dbReference type="PIRSR" id="PIRSR001549-1"/>
    </source>
</evidence>
<dbReference type="HOGENOM" id="CLU_025113_0_0_9"/>
<dbReference type="Pfam" id="PF13393">
    <property type="entry name" value="tRNA-synt_His"/>
    <property type="match status" value="1"/>
</dbReference>
<comment type="caution">
    <text evidence="3">The sequence shown here is derived from an EMBL/GenBank/DDBJ whole genome shotgun (WGS) entry which is preliminary data.</text>
</comment>
<dbReference type="InterPro" id="IPR045864">
    <property type="entry name" value="aa-tRNA-synth_II/BPL/LPL"/>
</dbReference>
<dbReference type="eggNOG" id="COG3705">
    <property type="taxonomic scope" value="Bacteria"/>
</dbReference>
<feature type="binding site" evidence="1">
    <location>
        <begin position="261"/>
        <end position="262"/>
    </location>
    <ligand>
        <name>L-histidine</name>
        <dbReference type="ChEBI" id="CHEBI:57595"/>
    </ligand>
</feature>
<dbReference type="STRING" id="445971.ANASTE_01475"/>
<dbReference type="PANTHER" id="PTHR11476:SF7">
    <property type="entry name" value="HISTIDINE--TRNA LIGASE"/>
    <property type="match status" value="1"/>
</dbReference>
<name>B1CBX6_9FIRM</name>
<dbReference type="InterPro" id="IPR041715">
    <property type="entry name" value="HisRS-like_core"/>
</dbReference>
<reference evidence="3" key="1">
    <citation type="submission" date="2008-01" db="EMBL/GenBank/DDBJ databases">
        <authorList>
            <person name="Fulton L."/>
            <person name="Clifton S."/>
            <person name="Fulton B."/>
            <person name="Xu J."/>
            <person name="Minx P."/>
            <person name="Pepin K.H."/>
            <person name="Johnson M."/>
            <person name="Thiruvilangam P."/>
            <person name="Bhonagiri V."/>
            <person name="Nash W.E."/>
            <person name="Mardis E.R."/>
            <person name="Wilson R.K."/>
        </authorList>
    </citation>
    <scope>NUCLEOTIDE SEQUENCE [LARGE SCALE GENOMIC DNA]</scope>
    <source>
        <strain evidence="3">DSM 17244</strain>
    </source>
</reference>
<dbReference type="Proteomes" id="UP000005178">
    <property type="component" value="Unassembled WGS sequence"/>
</dbReference>
<evidence type="ECO:0000313" key="4">
    <source>
        <dbReference type="Proteomes" id="UP000005178"/>
    </source>
</evidence>
<dbReference type="OrthoDB" id="9800814at2"/>
<sequence length="379" mass="44067">MLHREDNTQKKYAFLKDTLSMFYKKYGYEQITIPMFMPYELYKKFNFSHQNEELKLIDGNGNILVIRADATFHVLKTVSTLKSKENEKYFYEAKVFRNMNKDYTLDEINQTGVECFLKESDIVDSDIIALAINSLFALGIKDIRLDLSHADFVYALIEEIDEIKKDEVEIVHKFIEQKNRDDLISYLDKKNVDIKYKDKLIDICMLFGDFEEVINKARTIAINDKMNDALDKIEGVYNILKLYDLDKYVYLDLGFTNAMNYYSGIMFKVYSIDAGGEIINGGRYDRLARKIAGRSGACGFSQNLDLTAQILSDNNDDFFSVDYLIYSIKEDIKKGIDMSKQLRAKGYNVSLMEGKNFKVVDRKKNRNLKREEIVNLIGE</sequence>
<dbReference type="RefSeq" id="WP_007050243.1">
    <property type="nucleotide sequence ID" value="NZ_DS560019.1"/>
</dbReference>
<dbReference type="SUPFAM" id="SSF55681">
    <property type="entry name" value="Class II aaRS and biotin synthetases"/>
    <property type="match status" value="1"/>
</dbReference>
<dbReference type="GO" id="GO:0005737">
    <property type="term" value="C:cytoplasm"/>
    <property type="evidence" value="ECO:0007669"/>
    <property type="project" value="InterPro"/>
</dbReference>
<dbReference type="InterPro" id="IPR004516">
    <property type="entry name" value="HisRS/HisZ"/>
</dbReference>
<keyword evidence="4" id="KW-1185">Reference proteome</keyword>
<dbReference type="GO" id="GO:0140096">
    <property type="term" value="F:catalytic activity, acting on a protein"/>
    <property type="evidence" value="ECO:0007669"/>
    <property type="project" value="UniProtKB-ARBA"/>
</dbReference>
<dbReference type="Gene3D" id="3.30.930.10">
    <property type="entry name" value="Bira Bifunctional Protein, Domain 2"/>
    <property type="match status" value="1"/>
</dbReference>
<organism evidence="3 4">
    <name type="scientific">Anaerofustis stercorihominis DSM 17244</name>
    <dbReference type="NCBI Taxonomy" id="445971"/>
    <lineage>
        <taxon>Bacteria</taxon>
        <taxon>Bacillati</taxon>
        <taxon>Bacillota</taxon>
        <taxon>Clostridia</taxon>
        <taxon>Eubacteriales</taxon>
        <taxon>Eubacteriaceae</taxon>
        <taxon>Anaerofustis</taxon>
    </lineage>
</organism>
<gene>
    <name evidence="3" type="ORF">ANASTE_01475</name>
</gene>
<accession>B1CBX6</accession>